<name>A0AAD1NVV1_9ACTN</name>
<proteinExistence type="predicted"/>
<sequence>MFLPAISHTIGPTTGKQRQTTIQITLPTSVRWFDLRIDSKAKTNMMTGTTMAKADRMAKESCASEY</sequence>
<dbReference type="Proteomes" id="UP000825072">
    <property type="component" value="Chromosome 1"/>
</dbReference>
<organism evidence="1 2">
    <name type="scientific">Cutibacterium modestum</name>
    <dbReference type="NCBI Taxonomy" id="2559073"/>
    <lineage>
        <taxon>Bacteria</taxon>
        <taxon>Bacillati</taxon>
        <taxon>Actinomycetota</taxon>
        <taxon>Actinomycetes</taxon>
        <taxon>Propionibacteriales</taxon>
        <taxon>Propionibacteriaceae</taxon>
        <taxon>Cutibacterium</taxon>
    </lineage>
</organism>
<protein>
    <submittedName>
        <fullName evidence="1">Uncharacterized protein</fullName>
    </submittedName>
</protein>
<dbReference type="EMBL" id="AP024747">
    <property type="protein sequence ID" value="BCY26347.1"/>
    <property type="molecule type" value="Genomic_DNA"/>
</dbReference>
<reference evidence="1" key="1">
    <citation type="submission" date="2021-06" db="EMBL/GenBank/DDBJ databases">
        <title>Genome sequence of Cutibacterium modestum strain KB17-24694.</title>
        <authorList>
            <person name="Dekio I."/>
            <person name="Asahina A."/>
            <person name="Nishida M."/>
        </authorList>
    </citation>
    <scope>NUCLEOTIDE SEQUENCE</scope>
    <source>
        <strain evidence="1">KB17-24694</strain>
    </source>
</reference>
<gene>
    <name evidence="1" type="ORF">KB1_23370</name>
</gene>
<dbReference type="AlphaFoldDB" id="A0AAD1NVV1"/>
<accession>A0AAD1NVV1</accession>
<evidence type="ECO:0000313" key="1">
    <source>
        <dbReference type="EMBL" id="BCY26347.1"/>
    </source>
</evidence>
<evidence type="ECO:0000313" key="2">
    <source>
        <dbReference type="Proteomes" id="UP000825072"/>
    </source>
</evidence>